<proteinExistence type="predicted"/>
<dbReference type="SMART" id="SM00342">
    <property type="entry name" value="HTH_ARAC"/>
    <property type="match status" value="1"/>
</dbReference>
<dbReference type="PROSITE" id="PS01124">
    <property type="entry name" value="HTH_ARAC_FAMILY_2"/>
    <property type="match status" value="1"/>
</dbReference>
<dbReference type="Proteomes" id="UP001055057">
    <property type="component" value="Unassembled WGS sequence"/>
</dbReference>
<keyword evidence="2" id="KW-0804">Transcription</keyword>
<keyword evidence="5" id="KW-1185">Reference proteome</keyword>
<organism evidence="4 5">
    <name type="scientific">Methylobacterium trifolii</name>
    <dbReference type="NCBI Taxonomy" id="1003092"/>
    <lineage>
        <taxon>Bacteria</taxon>
        <taxon>Pseudomonadati</taxon>
        <taxon>Pseudomonadota</taxon>
        <taxon>Alphaproteobacteria</taxon>
        <taxon>Hyphomicrobiales</taxon>
        <taxon>Methylobacteriaceae</taxon>
        <taxon>Methylobacterium</taxon>
    </lineage>
</organism>
<evidence type="ECO:0000256" key="2">
    <source>
        <dbReference type="ARBA" id="ARBA00023163"/>
    </source>
</evidence>
<dbReference type="RefSeq" id="WP_238183652.1">
    <property type="nucleotide sequence ID" value="NZ_BPRB01000186.1"/>
</dbReference>
<dbReference type="CDD" id="cd03136">
    <property type="entry name" value="GATase1_AraC_ArgR_like"/>
    <property type="match status" value="1"/>
</dbReference>
<dbReference type="PANTHER" id="PTHR43130:SF3">
    <property type="entry name" value="HTH-TYPE TRANSCRIPTIONAL REGULATOR RV1931C"/>
    <property type="match status" value="1"/>
</dbReference>
<dbReference type="SUPFAM" id="SSF46689">
    <property type="entry name" value="Homeodomain-like"/>
    <property type="match status" value="1"/>
</dbReference>
<gene>
    <name evidence="4" type="primary">cdhR_2</name>
    <name evidence="4" type="ORF">MPOCJGCO_3198</name>
</gene>
<evidence type="ECO:0000256" key="1">
    <source>
        <dbReference type="ARBA" id="ARBA00023015"/>
    </source>
</evidence>
<evidence type="ECO:0000259" key="3">
    <source>
        <dbReference type="PROSITE" id="PS01124"/>
    </source>
</evidence>
<name>A0ABQ4U2K7_9HYPH</name>
<sequence>MGQDIEDSSGVARPAGGERPQEIGFILIPGFALMSFASACEPFRAANQLAGRSLYRLRYFGEAAEGRVAASSGVEVPTEALPREHGCLHTVFVCAGGEPTAWDRPAIHAVLRRLARFGVRIGGISGGPYLMAAAGLLADRAFTVHWEYAGATVEAFPGSCLTRTRYVADPDRLTCGGGVAPLDMIHTLIAGRMGEAFARRVSDWFLHTAIGAAADPQRASTAERYAVHHPALLAVIETMEKTIEAPLSRGAMARLVSLSERHLDRLVRDKRGVSFSAQYKAIRLAHARRLLRQSPLKIGDVAAACGFSDVAHFSRSYRSCFGCRPSAERQTTIRDVA</sequence>
<reference evidence="4" key="1">
    <citation type="journal article" date="2021" name="Front. Microbiol.">
        <title>Comprehensive Comparative Genomics and Phenotyping of Methylobacterium Species.</title>
        <authorList>
            <person name="Alessa O."/>
            <person name="Ogura Y."/>
            <person name="Fujitani Y."/>
            <person name="Takami H."/>
            <person name="Hayashi T."/>
            <person name="Sahin N."/>
            <person name="Tani A."/>
        </authorList>
    </citation>
    <scope>NUCLEOTIDE SEQUENCE</scope>
    <source>
        <strain evidence="4">DSM 23632</strain>
    </source>
</reference>
<evidence type="ECO:0000313" key="5">
    <source>
        <dbReference type="Proteomes" id="UP001055057"/>
    </source>
</evidence>
<dbReference type="InterPro" id="IPR018060">
    <property type="entry name" value="HTH_AraC"/>
</dbReference>
<dbReference type="Pfam" id="PF12833">
    <property type="entry name" value="HTH_18"/>
    <property type="match status" value="1"/>
</dbReference>
<dbReference type="InterPro" id="IPR029062">
    <property type="entry name" value="Class_I_gatase-like"/>
</dbReference>
<protein>
    <submittedName>
        <fullName evidence="4">HTH-type transcriptional regulator CdhR</fullName>
    </submittedName>
</protein>
<dbReference type="Gene3D" id="1.10.10.60">
    <property type="entry name" value="Homeodomain-like"/>
    <property type="match status" value="1"/>
</dbReference>
<dbReference type="Gene3D" id="3.40.50.880">
    <property type="match status" value="1"/>
</dbReference>
<feature type="domain" description="HTH araC/xylS-type" evidence="3">
    <location>
        <begin position="233"/>
        <end position="331"/>
    </location>
</feature>
<dbReference type="PANTHER" id="PTHR43130">
    <property type="entry name" value="ARAC-FAMILY TRANSCRIPTIONAL REGULATOR"/>
    <property type="match status" value="1"/>
</dbReference>
<dbReference type="InterPro" id="IPR009057">
    <property type="entry name" value="Homeodomain-like_sf"/>
</dbReference>
<accession>A0ABQ4U2K7</accession>
<keyword evidence="1" id="KW-0805">Transcription regulation</keyword>
<dbReference type="InterPro" id="IPR052158">
    <property type="entry name" value="INH-QAR"/>
</dbReference>
<dbReference type="SUPFAM" id="SSF52317">
    <property type="entry name" value="Class I glutamine amidotransferase-like"/>
    <property type="match status" value="1"/>
</dbReference>
<comment type="caution">
    <text evidence="4">The sequence shown here is derived from an EMBL/GenBank/DDBJ whole genome shotgun (WGS) entry which is preliminary data.</text>
</comment>
<dbReference type="EMBL" id="BPRB01000186">
    <property type="protein sequence ID" value="GJE61077.1"/>
    <property type="molecule type" value="Genomic_DNA"/>
</dbReference>
<evidence type="ECO:0000313" key="4">
    <source>
        <dbReference type="EMBL" id="GJE61077.1"/>
    </source>
</evidence>
<reference evidence="4" key="2">
    <citation type="submission" date="2021-08" db="EMBL/GenBank/DDBJ databases">
        <authorList>
            <person name="Tani A."/>
            <person name="Ola A."/>
            <person name="Ogura Y."/>
            <person name="Katsura K."/>
            <person name="Hayashi T."/>
        </authorList>
    </citation>
    <scope>NUCLEOTIDE SEQUENCE</scope>
    <source>
        <strain evidence="4">DSM 23632</strain>
    </source>
</reference>